<evidence type="ECO:0000313" key="2">
    <source>
        <dbReference type="EMBL" id="MPM53983.1"/>
    </source>
</evidence>
<keyword evidence="1" id="KW-0812">Transmembrane</keyword>
<name>A0A645ASY5_9ZZZZ</name>
<feature type="transmembrane region" description="Helical" evidence="1">
    <location>
        <begin position="30"/>
        <end position="58"/>
    </location>
</feature>
<evidence type="ECO:0000256" key="1">
    <source>
        <dbReference type="SAM" id="Phobius"/>
    </source>
</evidence>
<dbReference type="EMBL" id="VSSQ01014594">
    <property type="protein sequence ID" value="MPM53983.1"/>
    <property type="molecule type" value="Genomic_DNA"/>
</dbReference>
<dbReference type="AlphaFoldDB" id="A0A645ASY5"/>
<gene>
    <name evidence="2" type="ORF">SDC9_100755</name>
</gene>
<organism evidence="2">
    <name type="scientific">bioreactor metagenome</name>
    <dbReference type="NCBI Taxonomy" id="1076179"/>
    <lineage>
        <taxon>unclassified sequences</taxon>
        <taxon>metagenomes</taxon>
        <taxon>ecological metagenomes</taxon>
    </lineage>
</organism>
<sequence>MGIINNNNPKNDGIKNLNNLELLDGVAVEIFFSIIVILQIINFLRLIMINFLPVNLIVLSI</sequence>
<protein>
    <submittedName>
        <fullName evidence="2">Uncharacterized protein</fullName>
    </submittedName>
</protein>
<keyword evidence="1" id="KW-0472">Membrane</keyword>
<reference evidence="2" key="1">
    <citation type="submission" date="2019-08" db="EMBL/GenBank/DDBJ databases">
        <authorList>
            <person name="Kucharzyk K."/>
            <person name="Murdoch R.W."/>
            <person name="Higgins S."/>
            <person name="Loffler F."/>
        </authorList>
    </citation>
    <scope>NUCLEOTIDE SEQUENCE</scope>
</reference>
<comment type="caution">
    <text evidence="2">The sequence shown here is derived from an EMBL/GenBank/DDBJ whole genome shotgun (WGS) entry which is preliminary data.</text>
</comment>
<accession>A0A645ASY5</accession>
<proteinExistence type="predicted"/>
<keyword evidence="1" id="KW-1133">Transmembrane helix</keyword>